<evidence type="ECO:0000256" key="4">
    <source>
        <dbReference type="SAM" id="SignalP"/>
    </source>
</evidence>
<dbReference type="InterPro" id="IPR012970">
    <property type="entry name" value="Lyase_8_alpha_N"/>
</dbReference>
<protein>
    <submittedName>
        <fullName evidence="8">Polysaccharide lyase family 8 protein</fullName>
    </submittedName>
</protein>
<proteinExistence type="inferred from homology"/>
<dbReference type="Gene3D" id="1.50.10.100">
    <property type="entry name" value="Chondroitin AC/alginate lyase"/>
    <property type="match status" value="1"/>
</dbReference>
<evidence type="ECO:0000313" key="9">
    <source>
        <dbReference type="Proteomes" id="UP000812287"/>
    </source>
</evidence>
<feature type="signal peptide" evidence="4">
    <location>
        <begin position="1"/>
        <end position="20"/>
    </location>
</feature>
<dbReference type="Pfam" id="PF02278">
    <property type="entry name" value="Lyase_8"/>
    <property type="match status" value="1"/>
</dbReference>
<feature type="domain" description="Polysaccharide lyase family 8 C-terminal" evidence="6">
    <location>
        <begin position="641"/>
        <end position="714"/>
    </location>
</feature>
<dbReference type="EMBL" id="MU250526">
    <property type="protein sequence ID" value="KAG7450484.1"/>
    <property type="molecule type" value="Genomic_DNA"/>
</dbReference>
<dbReference type="SUPFAM" id="SSF49863">
    <property type="entry name" value="Hyaluronate lyase-like, C-terminal domain"/>
    <property type="match status" value="1"/>
</dbReference>
<dbReference type="InterPro" id="IPR014718">
    <property type="entry name" value="GH-type_carb-bd"/>
</dbReference>
<dbReference type="InterPro" id="IPR003159">
    <property type="entry name" value="Lyase_8_central_dom"/>
</dbReference>
<dbReference type="RefSeq" id="XP_043043984.1">
    <property type="nucleotide sequence ID" value="XM_043182835.1"/>
</dbReference>
<dbReference type="GO" id="GO:0016837">
    <property type="term" value="F:carbon-oxygen lyase activity, acting on polysaccharides"/>
    <property type="evidence" value="ECO:0007669"/>
    <property type="project" value="UniProtKB-ARBA"/>
</dbReference>
<dbReference type="OrthoDB" id="5980780at2759"/>
<evidence type="ECO:0000256" key="1">
    <source>
        <dbReference type="ARBA" id="ARBA00006699"/>
    </source>
</evidence>
<comment type="similarity">
    <text evidence="1">Belongs to the polysaccharide lyase 8 family.</text>
</comment>
<dbReference type="InterPro" id="IPR011071">
    <property type="entry name" value="Lyase_8-like_C"/>
</dbReference>
<dbReference type="GO" id="GO:0030246">
    <property type="term" value="F:carbohydrate binding"/>
    <property type="evidence" value="ECO:0007669"/>
    <property type="project" value="InterPro"/>
</dbReference>
<dbReference type="Pfam" id="PF02884">
    <property type="entry name" value="Lyase_8_C"/>
    <property type="match status" value="1"/>
</dbReference>
<dbReference type="Pfam" id="PF08124">
    <property type="entry name" value="Lyase_8_N"/>
    <property type="match status" value="1"/>
</dbReference>
<dbReference type="Gene3D" id="2.60.220.10">
    <property type="entry name" value="Polysaccharide lyase family 8-like, C-terminal"/>
    <property type="match status" value="1"/>
</dbReference>
<dbReference type="Proteomes" id="UP000812287">
    <property type="component" value="Unassembled WGS sequence"/>
</dbReference>
<keyword evidence="3 8" id="KW-0456">Lyase</keyword>
<feature type="domain" description="Polysaccharide lyase family 8 central" evidence="5">
    <location>
        <begin position="378"/>
        <end position="624"/>
    </location>
</feature>
<dbReference type="AlphaFoldDB" id="A0A9P8AWC0"/>
<gene>
    <name evidence="8" type="ORF">BT62DRAFT_885507</name>
</gene>
<feature type="chain" id="PRO_5040220553" evidence="4">
    <location>
        <begin position="21"/>
        <end position="755"/>
    </location>
</feature>
<organism evidence="8 9">
    <name type="scientific">Guyanagaster necrorhizus</name>
    <dbReference type="NCBI Taxonomy" id="856835"/>
    <lineage>
        <taxon>Eukaryota</taxon>
        <taxon>Fungi</taxon>
        <taxon>Dikarya</taxon>
        <taxon>Basidiomycota</taxon>
        <taxon>Agaricomycotina</taxon>
        <taxon>Agaricomycetes</taxon>
        <taxon>Agaricomycetidae</taxon>
        <taxon>Agaricales</taxon>
        <taxon>Marasmiineae</taxon>
        <taxon>Physalacriaceae</taxon>
        <taxon>Guyanagaster</taxon>
    </lineage>
</organism>
<keyword evidence="2 4" id="KW-0732">Signal</keyword>
<evidence type="ECO:0000259" key="6">
    <source>
        <dbReference type="Pfam" id="PF02884"/>
    </source>
</evidence>
<feature type="domain" description="Polysaccharide lyase 8 N-terminal alpha-helical" evidence="7">
    <location>
        <begin position="74"/>
        <end position="294"/>
    </location>
</feature>
<dbReference type="SUPFAM" id="SSF48230">
    <property type="entry name" value="Chondroitin AC/alginate lyase"/>
    <property type="match status" value="1"/>
</dbReference>
<dbReference type="GeneID" id="66105132"/>
<evidence type="ECO:0000256" key="2">
    <source>
        <dbReference type="ARBA" id="ARBA00022729"/>
    </source>
</evidence>
<reference evidence="8" key="1">
    <citation type="submission" date="2020-11" db="EMBL/GenBank/DDBJ databases">
        <title>Adaptations for nitrogen fixation in a non-lichenized fungal sporocarp promotes dispersal by wood-feeding termites.</title>
        <authorList>
            <consortium name="DOE Joint Genome Institute"/>
            <person name="Koch R.A."/>
            <person name="Yoon G."/>
            <person name="Arayal U."/>
            <person name="Lail K."/>
            <person name="Amirebrahimi M."/>
            <person name="Labutti K."/>
            <person name="Lipzen A."/>
            <person name="Riley R."/>
            <person name="Barry K."/>
            <person name="Henrissat B."/>
            <person name="Grigoriev I.V."/>
            <person name="Herr J.R."/>
            <person name="Aime M.C."/>
        </authorList>
    </citation>
    <scope>NUCLEOTIDE SEQUENCE</scope>
    <source>
        <strain evidence="8">MCA 3950</strain>
    </source>
</reference>
<name>A0A9P8AWC0_9AGAR</name>
<dbReference type="InterPro" id="IPR011013">
    <property type="entry name" value="Gal_mutarotase_sf_dom"/>
</dbReference>
<dbReference type="GO" id="GO:0005975">
    <property type="term" value="P:carbohydrate metabolic process"/>
    <property type="evidence" value="ECO:0007669"/>
    <property type="project" value="InterPro"/>
</dbReference>
<dbReference type="InterPro" id="IPR038970">
    <property type="entry name" value="Lyase_8"/>
</dbReference>
<dbReference type="PANTHER" id="PTHR38481">
    <property type="entry name" value="HYALURONATE LYASE"/>
    <property type="match status" value="1"/>
</dbReference>
<dbReference type="InterPro" id="IPR008929">
    <property type="entry name" value="Chondroitin_lyas"/>
</dbReference>
<dbReference type="InterPro" id="IPR004103">
    <property type="entry name" value="Lyase_8_C"/>
</dbReference>
<accession>A0A9P8AWC0</accession>
<keyword evidence="9" id="KW-1185">Reference proteome</keyword>
<comment type="caution">
    <text evidence="8">The sequence shown here is derived from an EMBL/GenBank/DDBJ whole genome shotgun (WGS) entry which is preliminary data.</text>
</comment>
<sequence length="755" mass="81557">MFCVLLLAILSAHFFIPISGADIDIVRERRYSGIVGASTGASSIPKWLSSLSEDGKWPDDEINYTAGCDAQRGSWPAQQHWRRIDTFAAAYHGGFRNALQYTGDPDLRASISLAMTYWFSNDFDNVACLDAGGTDACPCDTAGFWNPNWAANVITVPPLVSSACLLLDISLSDDELAGCLHIIQRAYNTFQTGIVGVSSITGANLLDIAGIGLDLGLLTSNETILTDAYDRAHGELIIKTEVSADGIRPDGSFGQHHGLLYNGNYGIANDVYNLEISSANTQWAASNEGQNVFSTLLTANLWMIFLNVVTDVLHWDYAIIGRVISLPTADDQATASLKTNLTQIRVLGDLWNSSDITHVYEVLEGTSKNANVGAIVGNRMFYTNDYMVQRGSGYVTTLKMFSNRTLNFECVNSQNPYGFHLSDGTVYTYLTGSDYEDIFAAWDWNLIPGITVDYNATVLDCDDTTASGVESFAGSASNQDIGVAAMRYETPASKTLRWQKAWFFLPNDVQYVMVANIDSTTPAPVFSVLDQRRYLSDVLISGSPVTESGNFSSIESLWHGGIGYTFNASNSAVSLSVQLGNKTGSWESIGTSDEGDISVDLFSAWLSHDDKAVPVSYAVYPATSSYDTFVSKSQLSDIIPVRNDGSVSAVLDVTDDIAMIIYWDVNGGSATLTLPTPDAAPIIVNCTGNSAVILDLNEWKVTLSDPSQTLANITLTVSPGPGTPPAGWTDVSTTKSVYFDLPLGGFWGESVTQVL</sequence>
<evidence type="ECO:0000313" key="8">
    <source>
        <dbReference type="EMBL" id="KAG7450484.1"/>
    </source>
</evidence>
<evidence type="ECO:0000256" key="3">
    <source>
        <dbReference type="ARBA" id="ARBA00023239"/>
    </source>
</evidence>
<dbReference type="PANTHER" id="PTHR38481:SF1">
    <property type="entry name" value="HYALURONATE LYASE"/>
    <property type="match status" value="1"/>
</dbReference>
<dbReference type="Gene3D" id="2.70.98.10">
    <property type="match status" value="1"/>
</dbReference>
<evidence type="ECO:0000259" key="5">
    <source>
        <dbReference type="Pfam" id="PF02278"/>
    </source>
</evidence>
<dbReference type="GO" id="GO:0005576">
    <property type="term" value="C:extracellular region"/>
    <property type="evidence" value="ECO:0007669"/>
    <property type="project" value="InterPro"/>
</dbReference>
<evidence type="ECO:0000259" key="7">
    <source>
        <dbReference type="Pfam" id="PF08124"/>
    </source>
</evidence>
<dbReference type="SUPFAM" id="SSF74650">
    <property type="entry name" value="Galactose mutarotase-like"/>
    <property type="match status" value="1"/>
</dbReference>